<sequence length="151" mass="16312">MAEAQIPDGLTADYENVEARSALDALQRTPDYAHLAAFLTVLREDYLVVDVTGTPKAKATRIRTIRSTRGQLLLPIFTSMAELRAAVPQAKADKVRGAIMPAFEALRLIRSDRFVAAQFDAGSAALVVLRKYIDLVLAGDPIDASTVEGLA</sequence>
<dbReference type="RefSeq" id="WP_218114745.1">
    <property type="nucleotide sequence ID" value="NZ_CAJVAP010000010.1"/>
</dbReference>
<organism evidence="2 3">
    <name type="scientific">Leucobacter soli</name>
    <dbReference type="NCBI Taxonomy" id="2812850"/>
    <lineage>
        <taxon>Bacteria</taxon>
        <taxon>Bacillati</taxon>
        <taxon>Actinomycetota</taxon>
        <taxon>Actinomycetes</taxon>
        <taxon>Micrococcales</taxon>
        <taxon>Microbacteriaceae</taxon>
        <taxon>Leucobacter</taxon>
    </lineage>
</organism>
<dbReference type="Pfam" id="PF07179">
    <property type="entry name" value="SseB"/>
    <property type="match status" value="1"/>
</dbReference>
<evidence type="ECO:0000313" key="3">
    <source>
        <dbReference type="Proteomes" id="UP000693892"/>
    </source>
</evidence>
<dbReference type="EMBL" id="CAJVAP010000010">
    <property type="protein sequence ID" value="CAG7608568.1"/>
    <property type="molecule type" value="Genomic_DNA"/>
</dbReference>
<dbReference type="AlphaFoldDB" id="A0A916JW09"/>
<reference evidence="2" key="1">
    <citation type="submission" date="2021-06" db="EMBL/GenBank/DDBJ databases">
        <authorList>
            <person name="Criscuolo A."/>
        </authorList>
    </citation>
    <scope>NUCLEOTIDE SEQUENCE</scope>
    <source>
        <strain evidence="2">CIP111803</strain>
    </source>
</reference>
<accession>A0A916JW09</accession>
<protein>
    <recommendedName>
        <fullName evidence="1">SseB protein N-terminal domain-containing protein</fullName>
    </recommendedName>
</protein>
<comment type="caution">
    <text evidence="2">The sequence shown here is derived from an EMBL/GenBank/DDBJ whole genome shotgun (WGS) entry which is preliminary data.</text>
</comment>
<evidence type="ECO:0000313" key="2">
    <source>
        <dbReference type="EMBL" id="CAG7608568.1"/>
    </source>
</evidence>
<dbReference type="Proteomes" id="UP000693892">
    <property type="component" value="Unassembled WGS sequence"/>
</dbReference>
<name>A0A916JW09_9MICO</name>
<gene>
    <name evidence="2" type="ORF">LEUCIP111803_01130</name>
</gene>
<dbReference type="InterPro" id="IPR009839">
    <property type="entry name" value="SseB_N"/>
</dbReference>
<feature type="domain" description="SseB protein N-terminal" evidence="1">
    <location>
        <begin position="21"/>
        <end position="97"/>
    </location>
</feature>
<proteinExistence type="predicted"/>
<evidence type="ECO:0000259" key="1">
    <source>
        <dbReference type="Pfam" id="PF07179"/>
    </source>
</evidence>
<keyword evidence="3" id="KW-1185">Reference proteome</keyword>